<proteinExistence type="predicted"/>
<evidence type="ECO:0000256" key="1">
    <source>
        <dbReference type="SAM" id="Phobius"/>
    </source>
</evidence>
<dbReference type="Proteomes" id="UP000823914">
    <property type="component" value="Unassembled WGS sequence"/>
</dbReference>
<sequence length="65" mass="7346">MSKKKLSLMRKVMISVIFVIVGLIAGYFYYKYFGCKTGCAITSNPVLTMLYTGFMGYLISTFFTS</sequence>
<dbReference type="AlphaFoldDB" id="A0A9E2L4J3"/>
<feature type="transmembrane region" description="Helical" evidence="1">
    <location>
        <begin position="42"/>
        <end position="63"/>
    </location>
</feature>
<keyword evidence="1" id="KW-0812">Transmembrane</keyword>
<comment type="caution">
    <text evidence="2">The sequence shown here is derived from an EMBL/GenBank/DDBJ whole genome shotgun (WGS) entry which is preliminary data.</text>
</comment>
<dbReference type="EMBL" id="JAHLFV010000220">
    <property type="protein sequence ID" value="MBU3850806.1"/>
    <property type="molecule type" value="Genomic_DNA"/>
</dbReference>
<reference evidence="2" key="2">
    <citation type="submission" date="2021-04" db="EMBL/GenBank/DDBJ databases">
        <authorList>
            <person name="Gilroy R."/>
        </authorList>
    </citation>
    <scope>NUCLEOTIDE SEQUENCE</scope>
    <source>
        <strain evidence="2">Gambia15-2214</strain>
    </source>
</reference>
<keyword evidence="1" id="KW-0472">Membrane</keyword>
<gene>
    <name evidence="2" type="ORF">IAA16_09590</name>
</gene>
<organism evidence="2 3">
    <name type="scientific">Candidatus Treponema excrementipullorum</name>
    <dbReference type="NCBI Taxonomy" id="2838768"/>
    <lineage>
        <taxon>Bacteria</taxon>
        <taxon>Pseudomonadati</taxon>
        <taxon>Spirochaetota</taxon>
        <taxon>Spirochaetia</taxon>
        <taxon>Spirochaetales</taxon>
        <taxon>Treponemataceae</taxon>
        <taxon>Treponema</taxon>
    </lineage>
</organism>
<reference evidence="2" key="1">
    <citation type="journal article" date="2021" name="PeerJ">
        <title>Extensive microbial diversity within the chicken gut microbiome revealed by metagenomics and culture.</title>
        <authorList>
            <person name="Gilroy R."/>
            <person name="Ravi A."/>
            <person name="Getino M."/>
            <person name="Pursley I."/>
            <person name="Horton D.L."/>
            <person name="Alikhan N.F."/>
            <person name="Baker D."/>
            <person name="Gharbi K."/>
            <person name="Hall N."/>
            <person name="Watson M."/>
            <person name="Adriaenssens E.M."/>
            <person name="Foster-Nyarko E."/>
            <person name="Jarju S."/>
            <person name="Secka A."/>
            <person name="Antonio M."/>
            <person name="Oren A."/>
            <person name="Chaudhuri R.R."/>
            <person name="La Ragione R."/>
            <person name="Hildebrand F."/>
            <person name="Pallen M.J."/>
        </authorList>
    </citation>
    <scope>NUCLEOTIDE SEQUENCE</scope>
    <source>
        <strain evidence="2">Gambia15-2214</strain>
    </source>
</reference>
<keyword evidence="1" id="KW-1133">Transmembrane helix</keyword>
<evidence type="ECO:0000313" key="3">
    <source>
        <dbReference type="Proteomes" id="UP000823914"/>
    </source>
</evidence>
<feature type="transmembrane region" description="Helical" evidence="1">
    <location>
        <begin position="12"/>
        <end position="30"/>
    </location>
</feature>
<protein>
    <submittedName>
        <fullName evidence="2">Uncharacterized protein</fullName>
    </submittedName>
</protein>
<evidence type="ECO:0000313" key="2">
    <source>
        <dbReference type="EMBL" id="MBU3850806.1"/>
    </source>
</evidence>
<accession>A0A9E2L4J3</accession>
<name>A0A9E2L4J3_9SPIR</name>